<dbReference type="Gene3D" id="1.10.150.80">
    <property type="entry name" value="HRDC domain"/>
    <property type="match status" value="2"/>
</dbReference>
<dbReference type="SUPFAM" id="SSF47819">
    <property type="entry name" value="HRDC-like"/>
    <property type="match status" value="2"/>
</dbReference>
<dbReference type="InterPro" id="IPR044876">
    <property type="entry name" value="HRDC_dom_sf"/>
</dbReference>
<dbReference type="AlphaFoldDB" id="A0A160TEZ7"/>
<sequence>MSRLDIPEPLWIADHDALTDACRQWLTEDYLAVDTEFVRTTTFYPQAGLIQIAGEKGCYLIDPLLIKDWTPFVEVLQAPTVLKVFHACAEDLEVCRRLTGVIPRPLADSQLGIALAGHGGSMGFQRAVMALLEIDLPKEETRSNWLHRPLRPEQVDYAVADVHYLYQLYPVLRQQLRDLGREEWLAEDCTRLLDASDQIDDSYLALYRKVKLAWKLRPQEQYILQQLTVWREQEARNRDVPRNKVVDDNSLWNIARFKAKNRDQLVKAGVKPPIVRDAGNILLKIVETAMTKDEAFWPEQLDRPLSPIAAQSMKDLKDAVTLTAEQLNIPTEMLANKRALEFVVRSGYHDGQYQLPEVLSGWRKDVIGQTLLLMMTQGVAASKVEKSNHE</sequence>
<evidence type="ECO:0000313" key="7">
    <source>
        <dbReference type="EMBL" id="CUS42671.1"/>
    </source>
</evidence>
<dbReference type="GO" id="GO:0008408">
    <property type="term" value="F:3'-5' exonuclease activity"/>
    <property type="evidence" value="ECO:0007669"/>
    <property type="project" value="InterPro"/>
</dbReference>
<dbReference type="GO" id="GO:0003676">
    <property type="term" value="F:nucleic acid binding"/>
    <property type="evidence" value="ECO:0007669"/>
    <property type="project" value="InterPro"/>
</dbReference>
<name>A0A160TEZ7_9ZZZZ</name>
<dbReference type="InterPro" id="IPR002562">
    <property type="entry name" value="3'-5'_exonuclease_dom"/>
</dbReference>
<dbReference type="PANTHER" id="PTHR47649">
    <property type="entry name" value="RIBONUCLEASE D"/>
    <property type="match status" value="1"/>
</dbReference>
<dbReference type="InterPro" id="IPR051086">
    <property type="entry name" value="RNase_D-like"/>
</dbReference>
<protein>
    <submittedName>
        <fullName evidence="7">Ribonuclease D</fullName>
        <ecNumber evidence="7">3.1.26.3</ecNumber>
    </submittedName>
</protein>
<evidence type="ECO:0000256" key="5">
    <source>
        <dbReference type="ARBA" id="ARBA00022839"/>
    </source>
</evidence>
<dbReference type="Gene3D" id="3.30.420.10">
    <property type="entry name" value="Ribonuclease H-like superfamily/Ribonuclease H"/>
    <property type="match status" value="1"/>
</dbReference>
<evidence type="ECO:0000256" key="4">
    <source>
        <dbReference type="ARBA" id="ARBA00022801"/>
    </source>
</evidence>
<dbReference type="Pfam" id="PF21293">
    <property type="entry name" value="RNAseD_HRDC_C"/>
    <property type="match status" value="1"/>
</dbReference>
<dbReference type="CDD" id="cd06142">
    <property type="entry name" value="RNaseD_exo"/>
    <property type="match status" value="1"/>
</dbReference>
<keyword evidence="1" id="KW-0963">Cytoplasm</keyword>
<dbReference type="GO" id="GO:0033890">
    <property type="term" value="F:ribonuclease D activity"/>
    <property type="evidence" value="ECO:0007669"/>
    <property type="project" value="InterPro"/>
</dbReference>
<dbReference type="InterPro" id="IPR002121">
    <property type="entry name" value="HRDC_dom"/>
</dbReference>
<dbReference type="EC" id="3.1.26.3" evidence="7"/>
<dbReference type="HAMAP" id="MF_01899">
    <property type="entry name" value="RNase_D"/>
    <property type="match status" value="1"/>
</dbReference>
<dbReference type="PROSITE" id="PS50967">
    <property type="entry name" value="HRDC"/>
    <property type="match status" value="1"/>
</dbReference>
<dbReference type="Pfam" id="PF00570">
    <property type="entry name" value="HRDC"/>
    <property type="match status" value="1"/>
</dbReference>
<accession>A0A160TEZ7</accession>
<feature type="domain" description="HRDC" evidence="6">
    <location>
        <begin position="217"/>
        <end position="296"/>
    </location>
</feature>
<dbReference type="GO" id="GO:0008033">
    <property type="term" value="P:tRNA processing"/>
    <property type="evidence" value="ECO:0007669"/>
    <property type="project" value="UniProtKB-KW"/>
</dbReference>
<dbReference type="InterPro" id="IPR010997">
    <property type="entry name" value="HRDC-like_sf"/>
</dbReference>
<dbReference type="GO" id="GO:0004525">
    <property type="term" value="F:ribonuclease III activity"/>
    <property type="evidence" value="ECO:0007669"/>
    <property type="project" value="UniProtKB-EC"/>
</dbReference>
<keyword evidence="2" id="KW-0819">tRNA processing</keyword>
<keyword evidence="5" id="KW-0269">Exonuclease</keyword>
<proteinExistence type="inferred from homology"/>
<dbReference type="InterPro" id="IPR012337">
    <property type="entry name" value="RNaseH-like_sf"/>
</dbReference>
<dbReference type="InterPro" id="IPR006292">
    <property type="entry name" value="RNase_D"/>
</dbReference>
<dbReference type="EMBL" id="CZQC01000069">
    <property type="protein sequence ID" value="CUS42671.1"/>
    <property type="molecule type" value="Genomic_DNA"/>
</dbReference>
<dbReference type="InterPro" id="IPR036397">
    <property type="entry name" value="RNaseH_sf"/>
</dbReference>
<evidence type="ECO:0000256" key="1">
    <source>
        <dbReference type="ARBA" id="ARBA00022490"/>
    </source>
</evidence>
<dbReference type="SMART" id="SM00474">
    <property type="entry name" value="35EXOc"/>
    <property type="match status" value="1"/>
</dbReference>
<evidence type="ECO:0000259" key="6">
    <source>
        <dbReference type="PROSITE" id="PS50967"/>
    </source>
</evidence>
<evidence type="ECO:0000256" key="2">
    <source>
        <dbReference type="ARBA" id="ARBA00022694"/>
    </source>
</evidence>
<dbReference type="InterPro" id="IPR048579">
    <property type="entry name" value="RNAseD_HRDC_C"/>
</dbReference>
<dbReference type="PANTHER" id="PTHR47649:SF1">
    <property type="entry name" value="RIBONUCLEASE D"/>
    <property type="match status" value="1"/>
</dbReference>
<organism evidence="7">
    <name type="scientific">hydrothermal vent metagenome</name>
    <dbReference type="NCBI Taxonomy" id="652676"/>
    <lineage>
        <taxon>unclassified sequences</taxon>
        <taxon>metagenomes</taxon>
        <taxon>ecological metagenomes</taxon>
    </lineage>
</organism>
<dbReference type="GO" id="GO:0000166">
    <property type="term" value="F:nucleotide binding"/>
    <property type="evidence" value="ECO:0007669"/>
    <property type="project" value="InterPro"/>
</dbReference>
<reference evidence="7" key="1">
    <citation type="submission" date="2015-10" db="EMBL/GenBank/DDBJ databases">
        <authorList>
            <person name="Gilbert D.G."/>
        </authorList>
    </citation>
    <scope>NUCLEOTIDE SEQUENCE</scope>
</reference>
<keyword evidence="4 7" id="KW-0378">Hydrolase</keyword>
<evidence type="ECO:0000256" key="3">
    <source>
        <dbReference type="ARBA" id="ARBA00022722"/>
    </source>
</evidence>
<dbReference type="NCBIfam" id="TIGR01388">
    <property type="entry name" value="rnd"/>
    <property type="match status" value="1"/>
</dbReference>
<dbReference type="SUPFAM" id="SSF53098">
    <property type="entry name" value="Ribonuclease H-like"/>
    <property type="match status" value="1"/>
</dbReference>
<dbReference type="Pfam" id="PF01612">
    <property type="entry name" value="DNA_pol_A_exo1"/>
    <property type="match status" value="1"/>
</dbReference>
<gene>
    <name evidence="7" type="ORF">MGWOODY_Tha2644</name>
</gene>
<keyword evidence="3" id="KW-0540">Nuclease</keyword>